<feature type="domain" description="Formyl transferase N-terminal" evidence="9">
    <location>
        <begin position="14"/>
        <end position="192"/>
    </location>
</feature>
<feature type="domain" description="Formyl transferase C-terminal" evidence="10">
    <location>
        <begin position="213"/>
        <end position="326"/>
    </location>
</feature>
<dbReference type="InterPro" id="IPR037022">
    <property type="entry name" value="Formyl_trans_C_sf"/>
</dbReference>
<gene>
    <name evidence="8 11" type="primary">fmt</name>
    <name evidence="11" type="ORF">Mrose_02267</name>
</gene>
<evidence type="ECO:0000313" key="11">
    <source>
        <dbReference type="EMBL" id="RIH85307.1"/>
    </source>
</evidence>
<evidence type="ECO:0000256" key="1">
    <source>
        <dbReference type="ARBA" id="ARBA00002606"/>
    </source>
</evidence>
<evidence type="ECO:0000259" key="10">
    <source>
        <dbReference type="Pfam" id="PF02911"/>
    </source>
</evidence>
<dbReference type="GO" id="GO:0005829">
    <property type="term" value="C:cytosol"/>
    <property type="evidence" value="ECO:0007669"/>
    <property type="project" value="TreeGrafter"/>
</dbReference>
<accession>A0A399EL24</accession>
<sequence length="335" mass="36246">MNPPQPPAANPRRRVAFFGSPAWAVPVLEALHRHHQVLLVVTQPDKPAGRGLELTPCPVARRAAELGLRLEKPARLKKNAEFLEQLRALDLDVAVTAAYGKILPPELLELPRYGFLNLHPSDLPKYRGPAPVQWTLINGDTQTAVSIMRTDAGMDTGPIVSKFYTSVGPDETALELSERLRDKGIELLLEALGKLEHLALTPQPAQGTHAPMLEKEDGRIVWERPASAIYNRHRGVQPWPGSWFELPGGSASRLDTGGSASRLELPGKRVRVLSMRPVEGRGEVGVVLGVDSSGITVATGEGAILLQQVQPEGKKPMPAADWARGARIGVGSRLG</sequence>
<evidence type="ECO:0000313" key="12">
    <source>
        <dbReference type="Proteomes" id="UP000265341"/>
    </source>
</evidence>
<dbReference type="CDD" id="cd08646">
    <property type="entry name" value="FMT_core_Met-tRNA-FMT_N"/>
    <property type="match status" value="1"/>
</dbReference>
<evidence type="ECO:0000256" key="3">
    <source>
        <dbReference type="ARBA" id="ARBA00012261"/>
    </source>
</evidence>
<dbReference type="InterPro" id="IPR044135">
    <property type="entry name" value="Met-tRNA-FMT_C"/>
</dbReference>
<dbReference type="Pfam" id="PF00551">
    <property type="entry name" value="Formyl_trans_N"/>
    <property type="match status" value="1"/>
</dbReference>
<dbReference type="Gene3D" id="3.40.50.170">
    <property type="entry name" value="Formyl transferase, N-terminal domain"/>
    <property type="match status" value="1"/>
</dbReference>
<comment type="function">
    <text evidence="1 8">Attaches a formyl group to the free amino group of methionyl-tRNA(fMet). The formyl group appears to play a dual role in the initiator identity of N-formylmethionyl-tRNA by promoting its recognition by IF2 and preventing the misappropriation of this tRNA by the elongation apparatus.</text>
</comment>
<dbReference type="SUPFAM" id="SSF53328">
    <property type="entry name" value="Formyltransferase"/>
    <property type="match status" value="1"/>
</dbReference>
<dbReference type="GO" id="GO:0004479">
    <property type="term" value="F:methionyl-tRNA formyltransferase activity"/>
    <property type="evidence" value="ECO:0007669"/>
    <property type="project" value="UniProtKB-UniRule"/>
</dbReference>
<dbReference type="AlphaFoldDB" id="A0A399EL24"/>
<dbReference type="InterPro" id="IPR005794">
    <property type="entry name" value="Fmt"/>
</dbReference>
<evidence type="ECO:0000259" key="9">
    <source>
        <dbReference type="Pfam" id="PF00551"/>
    </source>
</evidence>
<dbReference type="EMBL" id="QWLA01000044">
    <property type="protein sequence ID" value="RIH85307.1"/>
    <property type="molecule type" value="Genomic_DNA"/>
</dbReference>
<name>A0A399EL24_9DEIN</name>
<comment type="similarity">
    <text evidence="2 8">Belongs to the Fmt family.</text>
</comment>
<dbReference type="CDD" id="cd08704">
    <property type="entry name" value="Met_tRNA_FMT_C"/>
    <property type="match status" value="1"/>
</dbReference>
<dbReference type="OrthoDB" id="9802815at2"/>
<dbReference type="PANTHER" id="PTHR11138">
    <property type="entry name" value="METHIONYL-TRNA FORMYLTRANSFERASE"/>
    <property type="match status" value="1"/>
</dbReference>
<evidence type="ECO:0000256" key="2">
    <source>
        <dbReference type="ARBA" id="ARBA00010699"/>
    </source>
</evidence>
<dbReference type="SUPFAM" id="SSF50486">
    <property type="entry name" value="FMT C-terminal domain-like"/>
    <property type="match status" value="1"/>
</dbReference>
<feature type="binding site" evidence="8">
    <location>
        <begin position="121"/>
        <end position="124"/>
    </location>
    <ligand>
        <name>(6S)-5,6,7,8-tetrahydrofolate</name>
        <dbReference type="ChEBI" id="CHEBI:57453"/>
    </ligand>
</feature>
<evidence type="ECO:0000256" key="8">
    <source>
        <dbReference type="HAMAP-Rule" id="MF_00182"/>
    </source>
</evidence>
<dbReference type="EC" id="2.1.2.9" evidence="3 8"/>
<dbReference type="Pfam" id="PF02911">
    <property type="entry name" value="Formyl_trans_C"/>
    <property type="match status" value="1"/>
</dbReference>
<reference evidence="11 12" key="1">
    <citation type="submission" date="2018-08" db="EMBL/GenBank/DDBJ databases">
        <title>Meiothermus roseus NBRC 110900 genome sequencing project.</title>
        <authorList>
            <person name="Da Costa M.S."/>
            <person name="Albuquerque L."/>
            <person name="Raposo P."/>
            <person name="Froufe H.J.C."/>
            <person name="Barroso C.S."/>
            <person name="Egas C."/>
        </authorList>
    </citation>
    <scope>NUCLEOTIDE SEQUENCE [LARGE SCALE GENOMIC DNA]</scope>
    <source>
        <strain evidence="11 12">NBRC 110900</strain>
    </source>
</reference>
<evidence type="ECO:0000256" key="7">
    <source>
        <dbReference type="ARBA" id="ARBA00048558"/>
    </source>
</evidence>
<comment type="caution">
    <text evidence="11">The sequence shown here is derived from an EMBL/GenBank/DDBJ whole genome shotgun (WGS) entry which is preliminary data.</text>
</comment>
<dbReference type="InterPro" id="IPR036477">
    <property type="entry name" value="Formyl_transf_N_sf"/>
</dbReference>
<evidence type="ECO:0000256" key="4">
    <source>
        <dbReference type="ARBA" id="ARBA00016014"/>
    </source>
</evidence>
<dbReference type="InterPro" id="IPR002376">
    <property type="entry name" value="Formyl_transf_N"/>
</dbReference>
<proteinExistence type="inferred from homology"/>
<dbReference type="InterPro" id="IPR005793">
    <property type="entry name" value="Formyl_trans_C"/>
</dbReference>
<dbReference type="HAMAP" id="MF_00182">
    <property type="entry name" value="Formyl_trans"/>
    <property type="match status" value="1"/>
</dbReference>
<evidence type="ECO:0000256" key="5">
    <source>
        <dbReference type="ARBA" id="ARBA00022679"/>
    </source>
</evidence>
<evidence type="ECO:0000256" key="6">
    <source>
        <dbReference type="ARBA" id="ARBA00022917"/>
    </source>
</evidence>
<dbReference type="Proteomes" id="UP000265341">
    <property type="component" value="Unassembled WGS sequence"/>
</dbReference>
<organism evidence="11 12">
    <name type="scientific">Calidithermus roseus</name>
    <dbReference type="NCBI Taxonomy" id="1644118"/>
    <lineage>
        <taxon>Bacteria</taxon>
        <taxon>Thermotogati</taxon>
        <taxon>Deinococcota</taxon>
        <taxon>Deinococci</taxon>
        <taxon>Thermales</taxon>
        <taxon>Thermaceae</taxon>
        <taxon>Calidithermus</taxon>
    </lineage>
</organism>
<dbReference type="Gene3D" id="3.10.25.10">
    <property type="entry name" value="Formyl transferase, C-terminal domain"/>
    <property type="match status" value="1"/>
</dbReference>
<keyword evidence="12" id="KW-1185">Reference proteome</keyword>
<dbReference type="InterPro" id="IPR011034">
    <property type="entry name" value="Formyl_transferase-like_C_sf"/>
</dbReference>
<comment type="catalytic activity">
    <reaction evidence="7 8">
        <text>L-methionyl-tRNA(fMet) + (6R)-10-formyltetrahydrofolate = N-formyl-L-methionyl-tRNA(fMet) + (6S)-5,6,7,8-tetrahydrofolate + H(+)</text>
        <dbReference type="Rhea" id="RHEA:24380"/>
        <dbReference type="Rhea" id="RHEA-COMP:9952"/>
        <dbReference type="Rhea" id="RHEA-COMP:9953"/>
        <dbReference type="ChEBI" id="CHEBI:15378"/>
        <dbReference type="ChEBI" id="CHEBI:57453"/>
        <dbReference type="ChEBI" id="CHEBI:78530"/>
        <dbReference type="ChEBI" id="CHEBI:78844"/>
        <dbReference type="ChEBI" id="CHEBI:195366"/>
        <dbReference type="EC" id="2.1.2.9"/>
    </reaction>
</comment>
<keyword evidence="5 8" id="KW-0808">Transferase</keyword>
<dbReference type="NCBIfam" id="TIGR00460">
    <property type="entry name" value="fmt"/>
    <property type="match status" value="1"/>
</dbReference>
<keyword evidence="6 8" id="KW-0648">Protein biosynthesis</keyword>
<protein>
    <recommendedName>
        <fullName evidence="4 8">Methionyl-tRNA formyltransferase</fullName>
        <ecNumber evidence="3 8">2.1.2.9</ecNumber>
    </recommendedName>
</protein>
<dbReference type="PANTHER" id="PTHR11138:SF5">
    <property type="entry name" value="METHIONYL-TRNA FORMYLTRANSFERASE, MITOCHONDRIAL"/>
    <property type="match status" value="1"/>
</dbReference>
<dbReference type="RefSeq" id="WP_119278364.1">
    <property type="nucleotide sequence ID" value="NZ_QWLA01000044.1"/>
</dbReference>
<dbReference type="InterPro" id="IPR041711">
    <property type="entry name" value="Met-tRNA-FMT_N"/>
</dbReference>